<feature type="repeat" description="ANK" evidence="3">
    <location>
        <begin position="459"/>
        <end position="491"/>
    </location>
</feature>
<dbReference type="SMART" id="SM00248">
    <property type="entry name" value="ANK"/>
    <property type="match status" value="10"/>
</dbReference>
<dbReference type="AlphaFoldDB" id="A0A2T5J621"/>
<comment type="caution">
    <text evidence="6">The sequence shown here is derived from an EMBL/GenBank/DDBJ whole genome shotgun (WGS) entry which is preliminary data.</text>
</comment>
<sequence>MKKLLTAMLTMASLAAAAQQQNTLLDQSFWRNNPDLAAVKAEVAKGNSATQSNAMAMDPIAMAINAGAPTETIKYLLDQPGADINKPTHDGRTYLHLAAARGNTELMEYLLGKGAKVNVQDSHGTTPLTSAAGSGQANTKVYDILLAHGDDLKKNVNGDGANALLLAIANDKDFALTNYFVSKGLDVKSADAKGNNAFAYAAKSGNIDQMKAVLAKGVPVSQQAILMAAQGGGGRRGGFGGPGMGGQGAGERGQGGAERGQGGGNREGGAGRGQGGFGGAQGAFGGGNTIGLPVYQYLESVGVKATAVSADGQNVLHYLARKQGQTEIIQYFLSKGVDVNQADEDGLTPLMNAASGNRDTATIALLLPKVKNINQATPQGQTALTLAVKSNSPQVISYLIGGGADVKVLDKKGNNLVYYAVEGYGAGERRFDAPRPEDLDVKLNLLKAKGLDITAPQQNGNTLYHLAVAKNDLALVQHLQPLNIDVNAKNKEGITALHKAAMIAKDDTMMKYLLSIGAKKELGTSFNETAYDLASANETLTKNQVSVNFLK</sequence>
<feature type="repeat" description="ANK" evidence="3">
    <location>
        <begin position="123"/>
        <end position="157"/>
    </location>
</feature>
<feature type="region of interest" description="Disordered" evidence="4">
    <location>
        <begin position="233"/>
        <end position="277"/>
    </location>
</feature>
<dbReference type="Proteomes" id="UP000244168">
    <property type="component" value="Unassembled WGS sequence"/>
</dbReference>
<protein>
    <submittedName>
        <fullName evidence="6">Ankyrin repeat protein</fullName>
    </submittedName>
</protein>
<proteinExistence type="predicted"/>
<gene>
    <name evidence="6" type="ORF">C8P68_10761</name>
</gene>
<feature type="repeat" description="ANK" evidence="3">
    <location>
        <begin position="90"/>
        <end position="122"/>
    </location>
</feature>
<dbReference type="RefSeq" id="WP_107830318.1">
    <property type="nucleotide sequence ID" value="NZ_CP160205.1"/>
</dbReference>
<dbReference type="PANTHER" id="PTHR24123">
    <property type="entry name" value="ANKYRIN REPEAT-CONTAINING"/>
    <property type="match status" value="1"/>
</dbReference>
<feature type="repeat" description="ANK" evidence="3">
    <location>
        <begin position="492"/>
        <end position="525"/>
    </location>
</feature>
<keyword evidence="1" id="KW-0677">Repeat</keyword>
<keyword evidence="2 3" id="KW-0040">ANK repeat</keyword>
<feature type="signal peptide" evidence="5">
    <location>
        <begin position="1"/>
        <end position="18"/>
    </location>
</feature>
<dbReference type="Pfam" id="PF00023">
    <property type="entry name" value="Ank"/>
    <property type="match status" value="1"/>
</dbReference>
<accession>A0A2T5J621</accession>
<dbReference type="SUPFAM" id="SSF48403">
    <property type="entry name" value="Ankyrin repeat"/>
    <property type="match status" value="2"/>
</dbReference>
<dbReference type="PANTHER" id="PTHR24123:SF33">
    <property type="entry name" value="PROTEIN HOS4"/>
    <property type="match status" value="1"/>
</dbReference>
<name>A0A2T5J621_9SPHI</name>
<dbReference type="PROSITE" id="PS50297">
    <property type="entry name" value="ANK_REP_REGION"/>
    <property type="match status" value="4"/>
</dbReference>
<evidence type="ECO:0000256" key="2">
    <source>
        <dbReference type="ARBA" id="ARBA00023043"/>
    </source>
</evidence>
<evidence type="ECO:0000256" key="5">
    <source>
        <dbReference type="SAM" id="SignalP"/>
    </source>
</evidence>
<evidence type="ECO:0000256" key="1">
    <source>
        <dbReference type="ARBA" id="ARBA00022737"/>
    </source>
</evidence>
<dbReference type="InterPro" id="IPR051165">
    <property type="entry name" value="Multifunctional_ANK_Repeat"/>
</dbReference>
<dbReference type="PRINTS" id="PR01415">
    <property type="entry name" value="ANKYRIN"/>
</dbReference>
<dbReference type="Pfam" id="PF12796">
    <property type="entry name" value="Ank_2"/>
    <property type="match status" value="3"/>
</dbReference>
<evidence type="ECO:0000256" key="3">
    <source>
        <dbReference type="PROSITE-ProRule" id="PRU00023"/>
    </source>
</evidence>
<dbReference type="InterPro" id="IPR002110">
    <property type="entry name" value="Ankyrin_rpt"/>
</dbReference>
<dbReference type="EMBL" id="QAOQ01000007">
    <property type="protein sequence ID" value="PTQ94000.1"/>
    <property type="molecule type" value="Genomic_DNA"/>
</dbReference>
<dbReference type="InterPro" id="IPR036770">
    <property type="entry name" value="Ankyrin_rpt-contain_sf"/>
</dbReference>
<organism evidence="6 7">
    <name type="scientific">Mucilaginibacter yixingensis</name>
    <dbReference type="NCBI Taxonomy" id="1295612"/>
    <lineage>
        <taxon>Bacteria</taxon>
        <taxon>Pseudomonadati</taxon>
        <taxon>Bacteroidota</taxon>
        <taxon>Sphingobacteriia</taxon>
        <taxon>Sphingobacteriales</taxon>
        <taxon>Sphingobacteriaceae</taxon>
        <taxon>Mucilaginibacter</taxon>
    </lineage>
</organism>
<keyword evidence="5" id="KW-0732">Signal</keyword>
<keyword evidence="7" id="KW-1185">Reference proteome</keyword>
<feature type="repeat" description="ANK" evidence="3">
    <location>
        <begin position="379"/>
        <end position="411"/>
    </location>
</feature>
<dbReference type="PROSITE" id="PS50088">
    <property type="entry name" value="ANK_REPEAT"/>
    <property type="match status" value="6"/>
</dbReference>
<reference evidence="6 7" key="1">
    <citation type="submission" date="2018-04" db="EMBL/GenBank/DDBJ databases">
        <title>Genomic Encyclopedia of Archaeal and Bacterial Type Strains, Phase II (KMG-II): from individual species to whole genera.</title>
        <authorList>
            <person name="Goeker M."/>
        </authorList>
    </citation>
    <scope>NUCLEOTIDE SEQUENCE [LARGE SCALE GENOMIC DNA]</scope>
    <source>
        <strain evidence="6 7">DSM 26809</strain>
    </source>
</reference>
<evidence type="ECO:0000313" key="7">
    <source>
        <dbReference type="Proteomes" id="UP000244168"/>
    </source>
</evidence>
<feature type="chain" id="PRO_5015439995" evidence="5">
    <location>
        <begin position="19"/>
        <end position="551"/>
    </location>
</feature>
<evidence type="ECO:0000313" key="6">
    <source>
        <dbReference type="EMBL" id="PTQ94000.1"/>
    </source>
</evidence>
<dbReference type="OrthoDB" id="2575953at2"/>
<dbReference type="Gene3D" id="1.25.40.20">
    <property type="entry name" value="Ankyrin repeat-containing domain"/>
    <property type="match status" value="2"/>
</dbReference>
<feature type="repeat" description="ANK" evidence="3">
    <location>
        <begin position="311"/>
        <end position="344"/>
    </location>
</feature>
<evidence type="ECO:0000256" key="4">
    <source>
        <dbReference type="SAM" id="MobiDB-lite"/>
    </source>
</evidence>